<name>A0ABR3RKD4_9PLEO</name>
<organism evidence="3 4">
    <name type="scientific">Paraconiothyrium brasiliense</name>
    <dbReference type="NCBI Taxonomy" id="300254"/>
    <lineage>
        <taxon>Eukaryota</taxon>
        <taxon>Fungi</taxon>
        <taxon>Dikarya</taxon>
        <taxon>Ascomycota</taxon>
        <taxon>Pezizomycotina</taxon>
        <taxon>Dothideomycetes</taxon>
        <taxon>Pleosporomycetidae</taxon>
        <taxon>Pleosporales</taxon>
        <taxon>Massarineae</taxon>
        <taxon>Didymosphaeriaceae</taxon>
        <taxon>Paraconiothyrium</taxon>
    </lineage>
</organism>
<evidence type="ECO:0000313" key="4">
    <source>
        <dbReference type="Proteomes" id="UP001521785"/>
    </source>
</evidence>
<dbReference type="SUPFAM" id="SSF52540">
    <property type="entry name" value="P-loop containing nucleoside triphosphate hydrolases"/>
    <property type="match status" value="1"/>
</dbReference>
<dbReference type="Gene3D" id="3.40.50.300">
    <property type="entry name" value="P-loop containing nucleotide triphosphate hydrolases"/>
    <property type="match status" value="1"/>
</dbReference>
<evidence type="ECO:0000256" key="1">
    <source>
        <dbReference type="ARBA" id="ARBA00022737"/>
    </source>
</evidence>
<gene>
    <name evidence="3" type="ORF">SLS60_004438</name>
</gene>
<comment type="caution">
    <text evidence="3">The sequence shown here is derived from an EMBL/GenBank/DDBJ whole genome shotgun (WGS) entry which is preliminary data.</text>
</comment>
<dbReference type="InterPro" id="IPR056884">
    <property type="entry name" value="NPHP3-like_N"/>
</dbReference>
<dbReference type="InterPro" id="IPR027417">
    <property type="entry name" value="P-loop_NTPase"/>
</dbReference>
<dbReference type="PANTHER" id="PTHR10039">
    <property type="entry name" value="AMELOGENIN"/>
    <property type="match status" value="1"/>
</dbReference>
<evidence type="ECO:0000259" key="2">
    <source>
        <dbReference type="Pfam" id="PF24883"/>
    </source>
</evidence>
<proteinExistence type="predicted"/>
<dbReference type="PANTHER" id="PTHR10039:SF14">
    <property type="entry name" value="NACHT DOMAIN-CONTAINING PROTEIN"/>
    <property type="match status" value="1"/>
</dbReference>
<dbReference type="Proteomes" id="UP001521785">
    <property type="component" value="Unassembled WGS sequence"/>
</dbReference>
<dbReference type="EMBL" id="JAKJXO020000005">
    <property type="protein sequence ID" value="KAL1604898.1"/>
    <property type="molecule type" value="Genomic_DNA"/>
</dbReference>
<keyword evidence="1" id="KW-0677">Repeat</keyword>
<evidence type="ECO:0000313" key="3">
    <source>
        <dbReference type="EMBL" id="KAL1604898.1"/>
    </source>
</evidence>
<sequence length="924" mass="104762">MITNVIWKPFDAQFSSLLEAMEDHRKFIIDELEIQQAQQSKNFERAAAVERKRAEDERHRAEVYRKQADELAKRFEAMGKALNTEIRESAFERILDWLAPPQFVEALENSQEQRVEGTAEWIFESQSYKHWLSSEVELQEGVTWKKMPPWVLWVHGNPGSGKTILAASVVEEISEAIDSELHSHQTCYFFFKHDDLKNSTLDAAYRSVLAQILHRSRNADDILDKFTFARVSPSSLSGQQRATSKELHELITVLASDFDHLTLILDGIDEAVQPDLMGRQLKELVTASRIKLILFSRPNVNSLHKLVGERHRIAVNREAMSADIRLFLEHQLQEFVDDEKLPDSADIDKLADTLVYGADGMFLWAKLMINYLSSFALSPQSRLATIKSVHFPEGLNAMYDRIMSLITAADSLQIHLAQRLLLWINHVAEDSYLTPKFLHEAISDDSEEELPEDFTSTVVSVCGGLVEYNPQHTFQFTHLTVRDYLRERACFHPGRLENFVFDPFVGAEELTARCLHRIRCCAPTGPPSMACGSPSYDDEVAYKASFSEYATRYWSFHLSKTVQSELNSTEDSNRESTESMSGSICSFLSNPFAVAFWIEGFYSQLATIDIWFKETANWTCISHNRMREAATRLSDFSTELKKIDEEWGEKLHQNPALIWTDVPMFSNGGIIAEIGKAVGVEHVTHMEPLAQTHDKGVAVQCLSTISSLTSDGYMMATLNVYPSASFERFWKSIDPSTAYNEAERYCHGWTAKYEIWSTESKIRVASASLTLPESEISLLIRQSFRQDPYRFKDPKTQRHIPYSEQDDKSFDTSFALAIGPDCLTFSILRTIYTITPGDSPASSTSDSVPICLPTSNPQPNRVFESLNFSACGMYLLARDKNDVDVLPIPKDMLAPKTIAQSTNLKVEQIMTANVPNSVRATRDV</sequence>
<protein>
    <recommendedName>
        <fullName evidence="2">Nephrocystin 3-like N-terminal domain-containing protein</fullName>
    </recommendedName>
</protein>
<accession>A0ABR3RKD4</accession>
<dbReference type="Pfam" id="PF24883">
    <property type="entry name" value="NPHP3_N"/>
    <property type="match status" value="1"/>
</dbReference>
<feature type="domain" description="Nephrocystin 3-like N-terminal" evidence="2">
    <location>
        <begin position="117"/>
        <end position="297"/>
    </location>
</feature>
<keyword evidence="4" id="KW-1185">Reference proteome</keyword>
<reference evidence="3 4" key="1">
    <citation type="submission" date="2024-02" db="EMBL/GenBank/DDBJ databases">
        <title>De novo assembly and annotation of 12 fungi associated with fruit tree decline syndrome in Ontario, Canada.</title>
        <authorList>
            <person name="Sulman M."/>
            <person name="Ellouze W."/>
            <person name="Ilyukhin E."/>
        </authorList>
    </citation>
    <scope>NUCLEOTIDE SEQUENCE [LARGE SCALE GENOMIC DNA]</scope>
    <source>
        <strain evidence="3 4">M42-189</strain>
    </source>
</reference>